<dbReference type="GO" id="GO:0051920">
    <property type="term" value="F:peroxiredoxin activity"/>
    <property type="evidence" value="ECO:0007669"/>
    <property type="project" value="InterPro"/>
</dbReference>
<dbReference type="PANTHER" id="PTHR33570:SF2">
    <property type="entry name" value="CARBOXYMUCONOLACTONE DECARBOXYLASE-LIKE DOMAIN-CONTAINING PROTEIN"/>
    <property type="match status" value="1"/>
</dbReference>
<dbReference type="Pfam" id="PF02627">
    <property type="entry name" value="CMD"/>
    <property type="match status" value="2"/>
</dbReference>
<dbReference type="EC" id="4.1.1.44" evidence="2"/>
<feature type="domain" description="Carboxymuconolactone decarboxylase-like" evidence="1">
    <location>
        <begin position="159"/>
        <end position="241"/>
    </location>
</feature>
<dbReference type="AlphaFoldDB" id="A0A2R4P388"/>
<dbReference type="InterPro" id="IPR052512">
    <property type="entry name" value="4CMD/NDH-1_regulator"/>
</dbReference>
<evidence type="ECO:0000313" key="2">
    <source>
        <dbReference type="EMBL" id="AVX44961.1"/>
    </source>
</evidence>
<dbReference type="EMBL" id="CP021642">
    <property type="protein sequence ID" value="AVX44961.1"/>
    <property type="molecule type" value="Genomic_DNA"/>
</dbReference>
<name>A0A2R4P388_9BACT</name>
<dbReference type="Proteomes" id="UP000241854">
    <property type="component" value="Chromosome"/>
</dbReference>
<accession>A0A2R4P388</accession>
<protein>
    <submittedName>
        <fullName evidence="2">4-carboxymuconolactone decarboxylase</fullName>
        <ecNumber evidence="2">4.1.1.44</ecNumber>
    </submittedName>
</protein>
<keyword evidence="2" id="KW-0456">Lyase</keyword>
<dbReference type="GO" id="GO:0047575">
    <property type="term" value="F:4-carboxymuconolactone decarboxylase activity"/>
    <property type="evidence" value="ECO:0007669"/>
    <property type="project" value="UniProtKB-EC"/>
</dbReference>
<dbReference type="PANTHER" id="PTHR33570">
    <property type="entry name" value="4-CARBOXYMUCONOLACTONE DECARBOXYLASE FAMILY PROTEIN"/>
    <property type="match status" value="1"/>
</dbReference>
<gene>
    <name evidence="2" type="ORF">CCS77_1900</name>
</gene>
<evidence type="ECO:0000259" key="1">
    <source>
        <dbReference type="Pfam" id="PF02627"/>
    </source>
</evidence>
<sequence length="246" mass="27182">MKLTENAKKIYEIWFKSSCELEANNASFLEDYLNFLGDISEKINIDEQTRLSVIIASLVVSGGAQSSFKAFVKAALNVGMSAKAVKEILYQAVPYAGLGRVENYIFLADEIFNKAGISIEETPKKAREGRGERGLEIQRKLFPAVDKFIASTPSDQRHIMEFLSQNCFGDFYARDGLNLELRELLTFVFISTLGFAKPQLLGHIAANFGIGNDRAKLISVVTTLIPFIGYPSALNVLAAINEISVK</sequence>
<dbReference type="SUPFAM" id="SSF69118">
    <property type="entry name" value="AhpD-like"/>
    <property type="match status" value="1"/>
</dbReference>
<dbReference type="Gene3D" id="1.20.1290.10">
    <property type="entry name" value="AhpD-like"/>
    <property type="match status" value="1"/>
</dbReference>
<dbReference type="InterPro" id="IPR029032">
    <property type="entry name" value="AhpD-like"/>
</dbReference>
<organism evidence="2 3">
    <name type="scientific">Campylobacter concisus</name>
    <dbReference type="NCBI Taxonomy" id="199"/>
    <lineage>
        <taxon>Bacteria</taxon>
        <taxon>Pseudomonadati</taxon>
        <taxon>Campylobacterota</taxon>
        <taxon>Epsilonproteobacteria</taxon>
        <taxon>Campylobacterales</taxon>
        <taxon>Campylobacteraceae</taxon>
        <taxon>Campylobacter</taxon>
    </lineage>
</organism>
<evidence type="ECO:0000313" key="3">
    <source>
        <dbReference type="Proteomes" id="UP000241854"/>
    </source>
</evidence>
<feature type="domain" description="Carboxymuconolactone decarboxylase-like" evidence="1">
    <location>
        <begin position="28"/>
        <end position="108"/>
    </location>
</feature>
<proteinExistence type="predicted"/>
<reference evidence="2 3" key="1">
    <citation type="journal article" date="2018" name="Emerg. Microbes Infect.">
        <title>Genomic analysis of oral Campylobacter concisus strains identified a potential bacterial molecular marker associated with active Crohn's disease.</title>
        <authorList>
            <person name="Liu F."/>
            <person name="Ma R."/>
            <person name="Tay C.Y.A."/>
            <person name="Octavia S."/>
            <person name="Lan R."/>
            <person name="Chung H.K.L."/>
            <person name="Riordan S.M."/>
            <person name="Grimm M.C."/>
            <person name="Leong R.W."/>
            <person name="Tanaka M.M."/>
            <person name="Connor S."/>
            <person name="Zhang L."/>
        </authorList>
    </citation>
    <scope>NUCLEOTIDE SEQUENCE [LARGE SCALE GENOMIC DNA]</scope>
    <source>
        <strain evidence="2 3">P2CDO4</strain>
    </source>
</reference>
<dbReference type="InterPro" id="IPR003779">
    <property type="entry name" value="CMD-like"/>
</dbReference>
<dbReference type="RefSeq" id="WP_107917239.1">
    <property type="nucleotide sequence ID" value="NZ_CP021642.1"/>
</dbReference>